<dbReference type="OrthoDB" id="5831190at2759"/>
<dbReference type="Gene3D" id="3.40.50.10490">
    <property type="entry name" value="Glucose-6-phosphate isomerase like protein, domain 1"/>
    <property type="match status" value="1"/>
</dbReference>
<feature type="compositionally biased region" description="Gly residues" evidence="4">
    <location>
        <begin position="29"/>
        <end position="49"/>
    </location>
</feature>
<keyword evidence="6" id="KW-1185">Reference proteome</keyword>
<dbReference type="GO" id="GO:0048029">
    <property type="term" value="F:monosaccharide binding"/>
    <property type="evidence" value="ECO:0007669"/>
    <property type="project" value="TreeGrafter"/>
</dbReference>
<evidence type="ECO:0000256" key="1">
    <source>
        <dbReference type="ARBA" id="ARBA00022432"/>
    </source>
</evidence>
<keyword evidence="1" id="KW-0312">Gluconeogenesis</keyword>
<dbReference type="Proteomes" id="UP000002630">
    <property type="component" value="Linkage Group LG30"/>
</dbReference>
<dbReference type="InParanoid" id="D7FU67"/>
<dbReference type="PANTHER" id="PTHR11469">
    <property type="entry name" value="GLUCOSE-6-PHOSPHATE ISOMERASE"/>
    <property type="match status" value="1"/>
</dbReference>
<accession>D7FU67</accession>
<dbReference type="EC" id="5.3.1.9" evidence="5"/>
<feature type="compositionally biased region" description="Low complexity" evidence="4">
    <location>
        <begin position="9"/>
        <end position="28"/>
    </location>
</feature>
<dbReference type="GO" id="GO:0006096">
    <property type="term" value="P:glycolytic process"/>
    <property type="evidence" value="ECO:0007669"/>
    <property type="project" value="UniProtKB-KW"/>
</dbReference>
<dbReference type="GO" id="GO:0004347">
    <property type="term" value="F:glucose-6-phosphate isomerase activity"/>
    <property type="evidence" value="ECO:0007669"/>
    <property type="project" value="UniProtKB-EC"/>
</dbReference>
<dbReference type="SUPFAM" id="SSF53697">
    <property type="entry name" value="SIS domain"/>
    <property type="match status" value="1"/>
</dbReference>
<dbReference type="FunFam" id="3.40.50.10490:FF:000048">
    <property type="entry name" value="Glucose-6-phosphate isomerase"/>
    <property type="match status" value="1"/>
</dbReference>
<evidence type="ECO:0000256" key="2">
    <source>
        <dbReference type="ARBA" id="ARBA00023152"/>
    </source>
</evidence>
<gene>
    <name evidence="5" type="ORF">Esi_0266_0033</name>
</gene>
<keyword evidence="3 5" id="KW-0413">Isomerase</keyword>
<feature type="region of interest" description="Disordered" evidence="4">
    <location>
        <begin position="1"/>
        <end position="56"/>
    </location>
</feature>
<dbReference type="GO" id="GO:0006094">
    <property type="term" value="P:gluconeogenesis"/>
    <property type="evidence" value="ECO:0007669"/>
    <property type="project" value="UniProtKB-KW"/>
</dbReference>
<dbReference type="GO" id="GO:0005829">
    <property type="term" value="C:cytosol"/>
    <property type="evidence" value="ECO:0007669"/>
    <property type="project" value="TreeGrafter"/>
</dbReference>
<sequence length="308" mass="33711">MGFGHQRDGNSLFGWGGSSSSWGEWATGGTEGGGGGGGGGGGSGGGGGGPDDRRMGWTNKEWKKFTAGLRGHTDDYDKIWSSWVPFKVDTSGLQEVLKTKTSDLAIKTLAKLQTMAGQEDQAEETLLKLIRDPYNLGDVSWLAKSAAETAEWRRLVVHQKRIKNKHLKDVMALEDRSLALSAEFEGTILDYSRMNVSQLTMKLLLDLAKRQNLNKRITAMFEGEKINNTENRAVLHVALRSHRDDPPIYVDDVDVIQQVHDTLDKVKDFSERVRSGELRGATGKNLVNIVAVGIGGSYLGPEFVHEVA</sequence>
<evidence type="ECO:0000313" key="5">
    <source>
        <dbReference type="EMBL" id="CBJ31594.1"/>
    </source>
</evidence>
<protein>
    <submittedName>
        <fullName evidence="5">Glucose-6-phosphate isomerase, cytosolic</fullName>
        <ecNumber evidence="5">5.3.1.9</ecNumber>
    </submittedName>
</protein>
<dbReference type="PANTHER" id="PTHR11469:SF1">
    <property type="entry name" value="GLUCOSE-6-PHOSPHATE ISOMERASE"/>
    <property type="match status" value="1"/>
</dbReference>
<dbReference type="Pfam" id="PF00342">
    <property type="entry name" value="PGI"/>
    <property type="match status" value="1"/>
</dbReference>
<name>D7FU67_ECTSI</name>
<dbReference type="STRING" id="2880.D7FU67"/>
<evidence type="ECO:0000313" key="6">
    <source>
        <dbReference type="Proteomes" id="UP000002630"/>
    </source>
</evidence>
<dbReference type="InterPro" id="IPR001672">
    <property type="entry name" value="G6P_Isomerase"/>
</dbReference>
<dbReference type="PROSITE" id="PS51463">
    <property type="entry name" value="P_GLUCOSE_ISOMERASE_3"/>
    <property type="match status" value="1"/>
</dbReference>
<proteinExistence type="predicted"/>
<organism evidence="5 6">
    <name type="scientific">Ectocarpus siliculosus</name>
    <name type="common">Brown alga</name>
    <name type="synonym">Conferva siliculosa</name>
    <dbReference type="NCBI Taxonomy" id="2880"/>
    <lineage>
        <taxon>Eukaryota</taxon>
        <taxon>Sar</taxon>
        <taxon>Stramenopiles</taxon>
        <taxon>Ochrophyta</taxon>
        <taxon>PX clade</taxon>
        <taxon>Phaeophyceae</taxon>
        <taxon>Ectocarpales</taxon>
        <taxon>Ectocarpaceae</taxon>
        <taxon>Ectocarpus</taxon>
    </lineage>
</organism>
<dbReference type="InterPro" id="IPR046348">
    <property type="entry name" value="SIS_dom_sf"/>
</dbReference>
<keyword evidence="2" id="KW-0324">Glycolysis</keyword>
<evidence type="ECO:0000256" key="3">
    <source>
        <dbReference type="ARBA" id="ARBA00023235"/>
    </source>
</evidence>
<dbReference type="EMBL" id="FN649755">
    <property type="protein sequence ID" value="CBJ31594.1"/>
    <property type="molecule type" value="Genomic_DNA"/>
</dbReference>
<dbReference type="GO" id="GO:0051156">
    <property type="term" value="P:glucose 6-phosphate metabolic process"/>
    <property type="evidence" value="ECO:0007669"/>
    <property type="project" value="TreeGrafter"/>
</dbReference>
<reference evidence="5 6" key="1">
    <citation type="journal article" date="2010" name="Nature">
        <title>The Ectocarpus genome and the independent evolution of multicellularity in brown algae.</title>
        <authorList>
            <person name="Cock J.M."/>
            <person name="Sterck L."/>
            <person name="Rouze P."/>
            <person name="Scornet D."/>
            <person name="Allen A.E."/>
            <person name="Amoutzias G."/>
            <person name="Anthouard V."/>
            <person name="Artiguenave F."/>
            <person name="Aury J.M."/>
            <person name="Badger J.H."/>
            <person name="Beszteri B."/>
            <person name="Billiau K."/>
            <person name="Bonnet E."/>
            <person name="Bothwell J.H."/>
            <person name="Bowler C."/>
            <person name="Boyen C."/>
            <person name="Brownlee C."/>
            <person name="Carrano C.J."/>
            <person name="Charrier B."/>
            <person name="Cho G.Y."/>
            <person name="Coelho S.M."/>
            <person name="Collen J."/>
            <person name="Corre E."/>
            <person name="Da Silva C."/>
            <person name="Delage L."/>
            <person name="Delaroque N."/>
            <person name="Dittami S.M."/>
            <person name="Doulbeau S."/>
            <person name="Elias M."/>
            <person name="Farnham G."/>
            <person name="Gachon C.M."/>
            <person name="Gschloessl B."/>
            <person name="Heesch S."/>
            <person name="Jabbari K."/>
            <person name="Jubin C."/>
            <person name="Kawai H."/>
            <person name="Kimura K."/>
            <person name="Kloareg B."/>
            <person name="Kupper F.C."/>
            <person name="Lang D."/>
            <person name="Le Bail A."/>
            <person name="Leblanc C."/>
            <person name="Lerouge P."/>
            <person name="Lohr M."/>
            <person name="Lopez P.J."/>
            <person name="Martens C."/>
            <person name="Maumus F."/>
            <person name="Michel G."/>
            <person name="Miranda-Saavedra D."/>
            <person name="Morales J."/>
            <person name="Moreau H."/>
            <person name="Motomura T."/>
            <person name="Nagasato C."/>
            <person name="Napoli C.A."/>
            <person name="Nelson D.R."/>
            <person name="Nyvall-Collen P."/>
            <person name="Peters A.F."/>
            <person name="Pommier C."/>
            <person name="Potin P."/>
            <person name="Poulain J."/>
            <person name="Quesneville H."/>
            <person name="Read B."/>
            <person name="Rensing S.A."/>
            <person name="Ritter A."/>
            <person name="Rousvoal S."/>
            <person name="Samanta M."/>
            <person name="Samson G."/>
            <person name="Schroeder D.C."/>
            <person name="Segurens B."/>
            <person name="Strittmatter M."/>
            <person name="Tonon T."/>
            <person name="Tregear J.W."/>
            <person name="Valentin K."/>
            <person name="von Dassow P."/>
            <person name="Yamagishi T."/>
            <person name="Van de Peer Y."/>
            <person name="Wincker P."/>
        </authorList>
    </citation>
    <scope>NUCLEOTIDE SEQUENCE [LARGE SCALE GENOMIC DNA]</scope>
    <source>
        <strain evidence="6">Ec32 / CCAP1310/4</strain>
    </source>
</reference>
<dbReference type="AlphaFoldDB" id="D7FU67"/>
<dbReference type="GO" id="GO:0097367">
    <property type="term" value="F:carbohydrate derivative binding"/>
    <property type="evidence" value="ECO:0007669"/>
    <property type="project" value="InterPro"/>
</dbReference>
<evidence type="ECO:0000256" key="4">
    <source>
        <dbReference type="SAM" id="MobiDB-lite"/>
    </source>
</evidence>
<dbReference type="EMBL" id="FN648449">
    <property type="protein sequence ID" value="CBJ31594.1"/>
    <property type="molecule type" value="Genomic_DNA"/>
</dbReference>
<dbReference type="eggNOG" id="KOG2446">
    <property type="taxonomic scope" value="Eukaryota"/>
</dbReference>